<evidence type="ECO:0000313" key="1">
    <source>
        <dbReference type="EMBL" id="QBC45836.1"/>
    </source>
</evidence>
<name>A0A7G3GES6_9NEIS</name>
<sequence>MSEAGILNITMYLAAEYIMCHSFTFMSRSGGV</sequence>
<keyword evidence="2" id="KW-1185">Reference proteome</keyword>
<keyword evidence="1" id="KW-0614">Plasmid</keyword>
<evidence type="ECO:0000313" key="2">
    <source>
        <dbReference type="Proteomes" id="UP000515917"/>
    </source>
</evidence>
<geneLocation type="plasmid" evidence="1 2">
    <name>pl2</name>
</geneLocation>
<proteinExistence type="predicted"/>
<dbReference type="EMBL" id="CP025782">
    <property type="protein sequence ID" value="QBC45836.1"/>
    <property type="molecule type" value="Genomic_DNA"/>
</dbReference>
<dbReference type="Proteomes" id="UP000515917">
    <property type="component" value="Plasmid pl2"/>
</dbReference>
<gene>
    <name evidence="1" type="ORF">C1H71_20040</name>
</gene>
<dbReference type="AlphaFoldDB" id="A0A7G3GES6"/>
<protein>
    <submittedName>
        <fullName evidence="1">Uncharacterized protein</fullName>
    </submittedName>
</protein>
<dbReference type="RefSeq" id="WP_374704468.1">
    <property type="nucleotide sequence ID" value="NZ_CP025782.1"/>
</dbReference>
<dbReference type="KEGG" id="ifl:C1H71_20040"/>
<organism evidence="1 2">
    <name type="scientific">Iodobacter fluviatilis</name>
    <dbReference type="NCBI Taxonomy" id="537"/>
    <lineage>
        <taxon>Bacteria</taxon>
        <taxon>Pseudomonadati</taxon>
        <taxon>Pseudomonadota</taxon>
        <taxon>Betaproteobacteria</taxon>
        <taxon>Neisseriales</taxon>
        <taxon>Chitinibacteraceae</taxon>
        <taxon>Iodobacter</taxon>
    </lineage>
</organism>
<accession>A0A7G3GES6</accession>
<reference evidence="1 2" key="1">
    <citation type="submission" date="2018-01" db="EMBL/GenBank/DDBJ databases">
        <title>Genome sequence of Iodobacter sp. strain PCH194 isolated from Indian Trans-Himalaya.</title>
        <authorList>
            <person name="Kumar V."/>
            <person name="Thakur V."/>
            <person name="Kumar S."/>
            <person name="Singh D."/>
        </authorList>
    </citation>
    <scope>NUCLEOTIDE SEQUENCE [LARGE SCALE GENOMIC DNA]</scope>
    <source>
        <strain evidence="1 2">PCH194</strain>
        <plasmid evidence="1 2">pl2</plasmid>
    </source>
</reference>